<dbReference type="Gene3D" id="2.60.40.1170">
    <property type="entry name" value="Mu homology domain, subdomain B"/>
    <property type="match status" value="1"/>
</dbReference>
<keyword evidence="4" id="KW-1185">Reference proteome</keyword>
<dbReference type="Proteomes" id="UP001595698">
    <property type="component" value="Unassembled WGS sequence"/>
</dbReference>
<dbReference type="Gene3D" id="2.60.40.740">
    <property type="match status" value="1"/>
</dbReference>
<comment type="caution">
    <text evidence="3">The sequence shown here is derived from an EMBL/GenBank/DDBJ whole genome shotgun (WGS) entry which is preliminary data.</text>
</comment>
<dbReference type="PANTHER" id="PTHR34819:SF3">
    <property type="entry name" value="CELL SURFACE PROTEIN"/>
    <property type="match status" value="1"/>
</dbReference>
<name>A0ABV8FFE1_9ACTN</name>
<dbReference type="RefSeq" id="WP_386197061.1">
    <property type="nucleotide sequence ID" value="NZ_JBHSBC010000066.1"/>
</dbReference>
<protein>
    <recommendedName>
        <fullName evidence="2">DUF11 domain-containing protein</fullName>
    </recommendedName>
</protein>
<dbReference type="EMBL" id="JBHSBC010000066">
    <property type="protein sequence ID" value="MFC3986685.1"/>
    <property type="molecule type" value="Genomic_DNA"/>
</dbReference>
<reference evidence="4" key="1">
    <citation type="journal article" date="2019" name="Int. J. Syst. Evol. Microbiol.">
        <title>The Global Catalogue of Microorganisms (GCM) 10K type strain sequencing project: providing services to taxonomists for standard genome sequencing and annotation.</title>
        <authorList>
            <consortium name="The Broad Institute Genomics Platform"/>
            <consortium name="The Broad Institute Genome Sequencing Center for Infectious Disease"/>
            <person name="Wu L."/>
            <person name="Ma J."/>
        </authorList>
    </citation>
    <scope>NUCLEOTIDE SEQUENCE [LARGE SCALE GENOMIC DNA]</scope>
    <source>
        <strain evidence="4">TBRC 7912</strain>
    </source>
</reference>
<dbReference type="Gene3D" id="2.60.120.260">
    <property type="entry name" value="Galactose-binding domain-like"/>
    <property type="match status" value="1"/>
</dbReference>
<feature type="domain" description="DUF11" evidence="2">
    <location>
        <begin position="194"/>
        <end position="241"/>
    </location>
</feature>
<sequence>MALPQNPPPGGCPKRVVLTNGGFEQPQVPNRDNVTFLDAGQVPGWQTNDSRNQIEFWPSNSSTYGVPSAEGTQFVELNANSASMLYQDLPTTPGQKLYWRLRHRGRSGNDVMQVHIGPVPAQGARLVPNNNPQNLEDGTGAWGTHSGVYTVPAGQDHTRFGFVAIRSAGGSPSVGNFLDDIVFGTAPCVVLTKKAAPDGELKIGDTVTYEVTAVNEGGSPADNLVLTDAVPPGTSLVPGSPRIVNGPGAGSDERASYDPVSRTVTFRLGEGATADAGGRLDPSTDGRPVSTTVRFQVRIERTAGGHLIENQAKATYDNTLENPIEHRDAVSNAVTTPVRRPVDLGLTKAADRTQVGVGEVVTFHLLVTNHGPGQATGVKVTDRLPRHLTYLSAHATGGTGTGGYDPASGVWNVGTLDENASARLELKAVVTRPGAIRNTAAATANETPPDHPVTTSTLVVCALPPQPCPPRHSGGHGGGCGGGCAPFPPSCPETCGHTVSGRTEPGQGWQVYTDTTITLQVDTGDAEFAATPVYVASISSTGGSQWLLSGATGIYDATPTGFRVYVRWTDGGPLSPADAERYGWYVTWIGNEGPTSPQAS</sequence>
<dbReference type="InterPro" id="IPR001434">
    <property type="entry name" value="OmcB-like_DUF11"/>
</dbReference>
<dbReference type="InterPro" id="IPR047589">
    <property type="entry name" value="DUF11_rpt"/>
</dbReference>
<dbReference type="Pfam" id="PF01345">
    <property type="entry name" value="DUF11"/>
    <property type="match status" value="2"/>
</dbReference>
<dbReference type="InterPro" id="IPR051172">
    <property type="entry name" value="Chlamydia_OmcB"/>
</dbReference>
<evidence type="ECO:0000313" key="4">
    <source>
        <dbReference type="Proteomes" id="UP001595698"/>
    </source>
</evidence>
<evidence type="ECO:0000256" key="1">
    <source>
        <dbReference type="SAM" id="MobiDB-lite"/>
    </source>
</evidence>
<organism evidence="3 4">
    <name type="scientific">Streptosporangium jomthongense</name>
    <dbReference type="NCBI Taxonomy" id="1193683"/>
    <lineage>
        <taxon>Bacteria</taxon>
        <taxon>Bacillati</taxon>
        <taxon>Actinomycetota</taxon>
        <taxon>Actinomycetes</taxon>
        <taxon>Streptosporangiales</taxon>
        <taxon>Streptosporangiaceae</taxon>
        <taxon>Streptosporangium</taxon>
    </lineage>
</organism>
<dbReference type="NCBIfam" id="TIGR01451">
    <property type="entry name" value="B_ant_repeat"/>
    <property type="match status" value="2"/>
</dbReference>
<dbReference type="PANTHER" id="PTHR34819">
    <property type="entry name" value="LARGE CYSTEINE-RICH PERIPLASMIC PROTEIN OMCB"/>
    <property type="match status" value="1"/>
</dbReference>
<feature type="domain" description="DUF11" evidence="2">
    <location>
        <begin position="343"/>
        <end position="449"/>
    </location>
</feature>
<evidence type="ECO:0000313" key="3">
    <source>
        <dbReference type="EMBL" id="MFC3986685.1"/>
    </source>
</evidence>
<evidence type="ECO:0000259" key="2">
    <source>
        <dbReference type="Pfam" id="PF01345"/>
    </source>
</evidence>
<gene>
    <name evidence="3" type="ORF">ACFOYY_41605</name>
</gene>
<proteinExistence type="predicted"/>
<accession>A0ABV8FFE1</accession>
<feature type="region of interest" description="Disordered" evidence="1">
    <location>
        <begin position="236"/>
        <end position="259"/>
    </location>
</feature>